<reference evidence="3" key="2">
    <citation type="journal article" date="2008" name="Nucleic Acids Res.">
        <title>The rice annotation project database (RAP-DB): 2008 update.</title>
        <authorList>
            <consortium name="The rice annotation project (RAP)"/>
        </authorList>
    </citation>
    <scope>GENOME REANNOTATION</scope>
    <source>
        <strain evidence="3">cv. Nipponbare</strain>
    </source>
</reference>
<evidence type="ECO:0000313" key="3">
    <source>
        <dbReference type="Proteomes" id="UP000000763"/>
    </source>
</evidence>
<feature type="region of interest" description="Disordered" evidence="1">
    <location>
        <begin position="80"/>
        <end position="101"/>
    </location>
</feature>
<protein>
    <submittedName>
        <fullName evidence="2">Uncharacterized protein</fullName>
    </submittedName>
</protein>
<name>Q69JV4_ORYSJ</name>
<proteinExistence type="predicted"/>
<dbReference type="EMBL" id="AP006070">
    <property type="protein sequence ID" value="BAD34258.1"/>
    <property type="molecule type" value="Genomic_DNA"/>
</dbReference>
<accession>Q69JV4</accession>
<dbReference type="AlphaFoldDB" id="Q69JV4"/>
<sequence>MRARSPRLAGQGGGARARHYSIPLAGVHRRSGEQVSGTSAFDILHQEKAAIRFLGSASRDCSLFVHEARLPLRSRAARLRRRPKPRVAEQPVFPSPRMLVP</sequence>
<organism evidence="2 3">
    <name type="scientific">Oryza sativa subsp. japonica</name>
    <name type="common">Rice</name>
    <dbReference type="NCBI Taxonomy" id="39947"/>
    <lineage>
        <taxon>Eukaryota</taxon>
        <taxon>Viridiplantae</taxon>
        <taxon>Streptophyta</taxon>
        <taxon>Embryophyta</taxon>
        <taxon>Tracheophyta</taxon>
        <taxon>Spermatophyta</taxon>
        <taxon>Magnoliopsida</taxon>
        <taxon>Liliopsida</taxon>
        <taxon>Poales</taxon>
        <taxon>Poaceae</taxon>
        <taxon>BOP clade</taxon>
        <taxon>Oryzoideae</taxon>
        <taxon>Oryzeae</taxon>
        <taxon>Oryzinae</taxon>
        <taxon>Oryza</taxon>
        <taxon>Oryza sativa</taxon>
    </lineage>
</organism>
<dbReference type="Proteomes" id="UP000000763">
    <property type="component" value="Chromosome 2"/>
</dbReference>
<evidence type="ECO:0000256" key="1">
    <source>
        <dbReference type="SAM" id="MobiDB-lite"/>
    </source>
</evidence>
<evidence type="ECO:0000313" key="2">
    <source>
        <dbReference type="EMBL" id="BAD34258.1"/>
    </source>
</evidence>
<reference evidence="3" key="1">
    <citation type="journal article" date="2005" name="Nature">
        <title>The map-based sequence of the rice genome.</title>
        <authorList>
            <consortium name="International rice genome sequencing project (IRGSP)"/>
            <person name="Matsumoto T."/>
            <person name="Wu J."/>
            <person name="Kanamori H."/>
            <person name="Katayose Y."/>
            <person name="Fujisawa M."/>
            <person name="Namiki N."/>
            <person name="Mizuno H."/>
            <person name="Yamamoto K."/>
            <person name="Antonio B.A."/>
            <person name="Baba T."/>
            <person name="Sakata K."/>
            <person name="Nagamura Y."/>
            <person name="Aoki H."/>
            <person name="Arikawa K."/>
            <person name="Arita K."/>
            <person name="Bito T."/>
            <person name="Chiden Y."/>
            <person name="Fujitsuka N."/>
            <person name="Fukunaka R."/>
            <person name="Hamada M."/>
            <person name="Harada C."/>
            <person name="Hayashi A."/>
            <person name="Hijishita S."/>
            <person name="Honda M."/>
            <person name="Hosokawa S."/>
            <person name="Ichikawa Y."/>
            <person name="Idonuma A."/>
            <person name="Iijima M."/>
            <person name="Ikeda M."/>
            <person name="Ikeno M."/>
            <person name="Ito K."/>
            <person name="Ito S."/>
            <person name="Ito T."/>
            <person name="Ito Y."/>
            <person name="Ito Y."/>
            <person name="Iwabuchi A."/>
            <person name="Kamiya K."/>
            <person name="Karasawa W."/>
            <person name="Kurita K."/>
            <person name="Katagiri S."/>
            <person name="Kikuta A."/>
            <person name="Kobayashi H."/>
            <person name="Kobayashi N."/>
            <person name="Machita K."/>
            <person name="Maehara T."/>
            <person name="Masukawa M."/>
            <person name="Mizubayashi T."/>
            <person name="Mukai Y."/>
            <person name="Nagasaki H."/>
            <person name="Nagata Y."/>
            <person name="Naito S."/>
            <person name="Nakashima M."/>
            <person name="Nakama Y."/>
            <person name="Nakamichi Y."/>
            <person name="Nakamura M."/>
            <person name="Meguro A."/>
            <person name="Negishi M."/>
            <person name="Ohta I."/>
            <person name="Ohta T."/>
            <person name="Okamoto M."/>
            <person name="Ono N."/>
            <person name="Saji S."/>
            <person name="Sakaguchi M."/>
            <person name="Sakai K."/>
            <person name="Shibata M."/>
            <person name="Shimokawa T."/>
            <person name="Song J."/>
            <person name="Takazaki Y."/>
            <person name="Terasawa K."/>
            <person name="Tsugane M."/>
            <person name="Tsuji K."/>
            <person name="Ueda S."/>
            <person name="Waki K."/>
            <person name="Yamagata H."/>
            <person name="Yamamoto M."/>
            <person name="Yamamoto S."/>
            <person name="Yamane H."/>
            <person name="Yoshiki S."/>
            <person name="Yoshihara R."/>
            <person name="Yukawa K."/>
            <person name="Zhong H."/>
            <person name="Yano M."/>
            <person name="Yuan Q."/>
            <person name="Ouyang S."/>
            <person name="Liu J."/>
            <person name="Jones K.M."/>
            <person name="Gansberger K."/>
            <person name="Moffat K."/>
            <person name="Hill J."/>
            <person name="Bera J."/>
            <person name="Fadrosh D."/>
            <person name="Jin S."/>
            <person name="Johri S."/>
            <person name="Kim M."/>
            <person name="Overton L."/>
            <person name="Reardon M."/>
            <person name="Tsitrin T."/>
            <person name="Vuong H."/>
            <person name="Weaver B."/>
            <person name="Ciecko A."/>
            <person name="Tallon L."/>
            <person name="Jackson J."/>
            <person name="Pai G."/>
            <person name="Aken S.V."/>
            <person name="Utterback T."/>
            <person name="Reidmuller S."/>
            <person name="Feldblyum T."/>
            <person name="Hsiao J."/>
            <person name="Zismann V."/>
            <person name="Iobst S."/>
            <person name="de Vazeille A.R."/>
            <person name="Buell C.R."/>
            <person name="Ying K."/>
            <person name="Li Y."/>
            <person name="Lu T."/>
            <person name="Huang Y."/>
            <person name="Zhao Q."/>
            <person name="Feng Q."/>
            <person name="Zhang L."/>
            <person name="Zhu J."/>
            <person name="Weng Q."/>
            <person name="Mu J."/>
            <person name="Lu Y."/>
            <person name="Fan D."/>
            <person name="Liu Y."/>
            <person name="Guan J."/>
            <person name="Zhang Y."/>
            <person name="Yu S."/>
            <person name="Liu X."/>
            <person name="Zhang Y."/>
            <person name="Hong G."/>
            <person name="Han B."/>
            <person name="Choisne N."/>
            <person name="Demange N."/>
            <person name="Orjeda G."/>
            <person name="Samain S."/>
            <person name="Cattolico L."/>
            <person name="Pelletier E."/>
            <person name="Couloux A."/>
            <person name="Segurens B."/>
            <person name="Wincker P."/>
            <person name="D'Hont A."/>
            <person name="Scarpelli C."/>
            <person name="Weissenbach J."/>
            <person name="Salanoubat M."/>
            <person name="Quetier F."/>
            <person name="Yu Y."/>
            <person name="Kim H.R."/>
            <person name="Rambo T."/>
            <person name="Currie J."/>
            <person name="Collura K."/>
            <person name="Luo M."/>
            <person name="Yang T."/>
            <person name="Ammiraju J.S.S."/>
            <person name="Engler F."/>
            <person name="Soderlund C."/>
            <person name="Wing R.A."/>
            <person name="Palmer L.E."/>
            <person name="de la Bastide M."/>
            <person name="Spiegel L."/>
            <person name="Nascimento L."/>
            <person name="Zutavern T."/>
            <person name="O'Shaughnessy A."/>
            <person name="Dike S."/>
            <person name="Dedhia N."/>
            <person name="Preston R."/>
            <person name="Balija V."/>
            <person name="McCombie W.R."/>
            <person name="Chow T."/>
            <person name="Chen H."/>
            <person name="Chung M."/>
            <person name="Chen C."/>
            <person name="Shaw J."/>
            <person name="Wu H."/>
            <person name="Hsiao K."/>
            <person name="Chao Y."/>
            <person name="Chu M."/>
            <person name="Cheng C."/>
            <person name="Hour A."/>
            <person name="Lee P."/>
            <person name="Lin S."/>
            <person name="Lin Y."/>
            <person name="Liou J."/>
            <person name="Liu S."/>
            <person name="Hsing Y."/>
            <person name="Raghuvanshi S."/>
            <person name="Mohanty A."/>
            <person name="Bharti A.K."/>
            <person name="Gaur A."/>
            <person name="Gupta V."/>
            <person name="Kumar D."/>
            <person name="Ravi V."/>
            <person name="Vij S."/>
            <person name="Kapur A."/>
            <person name="Khurana P."/>
            <person name="Khurana P."/>
            <person name="Khurana J.P."/>
            <person name="Tyagi A.K."/>
            <person name="Gaikwad K."/>
            <person name="Singh A."/>
            <person name="Dalal V."/>
            <person name="Srivastava S."/>
            <person name="Dixit A."/>
            <person name="Pal A.K."/>
            <person name="Ghazi I.A."/>
            <person name="Yadav M."/>
            <person name="Pandit A."/>
            <person name="Bhargava A."/>
            <person name="Sureshbabu K."/>
            <person name="Batra K."/>
            <person name="Sharma T.R."/>
            <person name="Mohapatra T."/>
            <person name="Singh N.K."/>
            <person name="Messing J."/>
            <person name="Nelson A.B."/>
            <person name="Fuks G."/>
            <person name="Kavchok S."/>
            <person name="Keizer G."/>
            <person name="Linton E."/>
            <person name="Llaca V."/>
            <person name="Song R."/>
            <person name="Tanyolac B."/>
            <person name="Young S."/>
            <person name="Ho-Il K."/>
            <person name="Hahn J.H."/>
            <person name="Sangsakoo G."/>
            <person name="Vanavichit A."/>
            <person name="de Mattos Luiz.A.T."/>
            <person name="Zimmer P.D."/>
            <person name="Malone G."/>
            <person name="Dellagostin O."/>
            <person name="de Oliveira A.C."/>
            <person name="Bevan M."/>
            <person name="Bancroft I."/>
            <person name="Minx P."/>
            <person name="Cordum H."/>
            <person name="Wilson R."/>
            <person name="Cheng Z."/>
            <person name="Jin W."/>
            <person name="Jiang J."/>
            <person name="Leong S.A."/>
            <person name="Iwama H."/>
            <person name="Gojobori T."/>
            <person name="Itoh T."/>
            <person name="Niimura Y."/>
            <person name="Fujii Y."/>
            <person name="Habara T."/>
            <person name="Sakai H."/>
            <person name="Sato Y."/>
            <person name="Wilson G."/>
            <person name="Kumar K."/>
            <person name="McCouch S."/>
            <person name="Juretic N."/>
            <person name="Hoen D."/>
            <person name="Wright S."/>
            <person name="Bruskiewich R."/>
            <person name="Bureau T."/>
            <person name="Miyao A."/>
            <person name="Hirochika H."/>
            <person name="Nishikawa T."/>
            <person name="Kadowaki K."/>
            <person name="Sugiura M."/>
            <person name="Burr B."/>
            <person name="Sasaki T."/>
        </authorList>
    </citation>
    <scope>NUCLEOTIDE SEQUENCE [LARGE SCALE GENOMIC DNA]</scope>
    <source>
        <strain evidence="3">cv. Nipponbare</strain>
    </source>
</reference>
<gene>
    <name evidence="2" type="primary">B1342F01.24</name>
</gene>